<dbReference type="Gene3D" id="1.10.3910.10">
    <property type="entry name" value="SP0561-like"/>
    <property type="match status" value="1"/>
</dbReference>
<dbReference type="RefSeq" id="WP_110170619.1">
    <property type="nucleotide sequence ID" value="NZ_CP015136.1"/>
</dbReference>
<evidence type="ECO:0000256" key="3">
    <source>
        <dbReference type="ARBA" id="ARBA00022723"/>
    </source>
</evidence>
<dbReference type="NCBIfam" id="TIGR03652">
    <property type="entry name" value="FeS_repair_RIC"/>
    <property type="match status" value="1"/>
</dbReference>
<dbReference type="GO" id="GO:0046872">
    <property type="term" value="F:metal ion binding"/>
    <property type="evidence" value="ECO:0007669"/>
    <property type="project" value="UniProtKB-KW"/>
</dbReference>
<name>A0A143PJZ3_LUTPR</name>
<dbReference type="AlphaFoldDB" id="A0A143PJZ3"/>
<gene>
    <name evidence="6" type="primary">scdA</name>
    <name evidence="6" type="ORF">LuPra_02017</name>
</gene>
<keyword evidence="7" id="KW-1185">Reference proteome</keyword>
<protein>
    <submittedName>
        <fullName evidence="6">Iron-sulfur cluster repair protein ScdA</fullName>
    </submittedName>
</protein>
<dbReference type="InterPro" id="IPR012312">
    <property type="entry name" value="Hemerythrin-like"/>
</dbReference>
<keyword evidence="2" id="KW-0963">Cytoplasm</keyword>
<dbReference type="InterPro" id="IPR038062">
    <property type="entry name" value="ScdA-like_N_sf"/>
</dbReference>
<dbReference type="Pfam" id="PF04405">
    <property type="entry name" value="ScdA_N"/>
    <property type="match status" value="1"/>
</dbReference>
<accession>A0A143PJZ3</accession>
<evidence type="ECO:0000256" key="2">
    <source>
        <dbReference type="ARBA" id="ARBA00022490"/>
    </source>
</evidence>
<dbReference type="GO" id="GO:0005737">
    <property type="term" value="C:cytoplasm"/>
    <property type="evidence" value="ECO:0007669"/>
    <property type="project" value="UniProtKB-SubCell"/>
</dbReference>
<dbReference type="EMBL" id="CP015136">
    <property type="protein sequence ID" value="AMY08811.1"/>
    <property type="molecule type" value="Genomic_DNA"/>
</dbReference>
<evidence type="ECO:0000313" key="7">
    <source>
        <dbReference type="Proteomes" id="UP000076079"/>
    </source>
</evidence>
<evidence type="ECO:0000256" key="4">
    <source>
        <dbReference type="ARBA" id="ARBA00023004"/>
    </source>
</evidence>
<feature type="domain" description="Hemerythrin-like" evidence="5">
    <location>
        <begin position="80"/>
        <end position="229"/>
    </location>
</feature>
<comment type="subcellular location">
    <subcellularLocation>
        <location evidence="1">Cytoplasm</location>
    </subcellularLocation>
</comment>
<keyword evidence="3" id="KW-0479">Metal-binding</keyword>
<dbReference type="PANTHER" id="PTHR36438">
    <property type="entry name" value="IRON-SULFUR CLUSTER REPAIR PROTEIN YTFE"/>
    <property type="match status" value="1"/>
</dbReference>
<dbReference type="Pfam" id="PF01814">
    <property type="entry name" value="Hemerythrin"/>
    <property type="match status" value="1"/>
</dbReference>
<dbReference type="InterPro" id="IPR019903">
    <property type="entry name" value="RIC_family"/>
</dbReference>
<dbReference type="Proteomes" id="UP000076079">
    <property type="component" value="Chromosome"/>
</dbReference>
<dbReference type="Gene3D" id="1.20.120.520">
    <property type="entry name" value="nmb1532 protein domain like"/>
    <property type="match status" value="1"/>
</dbReference>
<evidence type="ECO:0000256" key="1">
    <source>
        <dbReference type="ARBA" id="ARBA00004496"/>
    </source>
</evidence>
<evidence type="ECO:0000259" key="5">
    <source>
        <dbReference type="Pfam" id="PF01814"/>
    </source>
</evidence>
<keyword evidence="4" id="KW-0408">Iron</keyword>
<proteinExistence type="predicted"/>
<dbReference type="STRING" id="1855912.LuPra_02017"/>
<reference evidence="6 7" key="1">
    <citation type="journal article" date="2016" name="Genome Announc.">
        <title>First Complete Genome Sequence of a Subdivision 6 Acidobacterium Strain.</title>
        <authorList>
            <person name="Huang S."/>
            <person name="Vieira S."/>
            <person name="Bunk B."/>
            <person name="Riedel T."/>
            <person name="Sproer C."/>
            <person name="Overmann J."/>
        </authorList>
    </citation>
    <scope>NUCLEOTIDE SEQUENCE [LARGE SCALE GENOMIC DNA]</scope>
    <source>
        <strain evidence="7">DSM 100886 HEG_-6_39</strain>
    </source>
</reference>
<dbReference type="OrthoDB" id="9797132at2"/>
<organism evidence="6 7">
    <name type="scientific">Luteitalea pratensis</name>
    <dbReference type="NCBI Taxonomy" id="1855912"/>
    <lineage>
        <taxon>Bacteria</taxon>
        <taxon>Pseudomonadati</taxon>
        <taxon>Acidobacteriota</taxon>
        <taxon>Vicinamibacteria</taxon>
        <taxon>Vicinamibacterales</taxon>
        <taxon>Vicinamibacteraceae</taxon>
        <taxon>Luteitalea</taxon>
    </lineage>
</organism>
<sequence length="239" mass="26481">MLITAESTVADIATHAPATITVFQRHHIDFCCGGKSPLADVCAERHIDTDALVAELEAVAMPQNDGPSWADATLTALVAHIQRRYHEHLRQELPRLDAMLEKVVSRHGHHLPEVLLPLQETFLFLQRDLLDHMQREDVVLFPLIVSLESRQPLSDPQAAKWIGAPIAAMEAEHNQAGGALQTMRELTGGYAPPDWACPTFRGLYYGLAQLEADMHVHVHLENHILFPRAAQLATQLTGA</sequence>
<dbReference type="PANTHER" id="PTHR36438:SF1">
    <property type="entry name" value="IRON-SULFUR CLUSTER REPAIR PROTEIN YTFE"/>
    <property type="match status" value="1"/>
</dbReference>
<evidence type="ECO:0000313" key="6">
    <source>
        <dbReference type="EMBL" id="AMY08811.1"/>
    </source>
</evidence>
<reference evidence="7" key="2">
    <citation type="submission" date="2016-04" db="EMBL/GenBank/DDBJ databases">
        <title>First Complete Genome Sequence of a Subdivision 6 Acidobacterium.</title>
        <authorList>
            <person name="Huang S."/>
            <person name="Vieira S."/>
            <person name="Bunk B."/>
            <person name="Riedel T."/>
            <person name="Sproeer C."/>
            <person name="Overmann J."/>
        </authorList>
    </citation>
    <scope>NUCLEOTIDE SEQUENCE [LARGE SCALE GENOMIC DNA]</scope>
    <source>
        <strain evidence="7">DSM 100886 HEG_-6_39</strain>
    </source>
</reference>
<dbReference type="KEGG" id="abac:LuPra_02017"/>